<dbReference type="Gene3D" id="3.40.47.10">
    <property type="match status" value="1"/>
</dbReference>
<evidence type="ECO:0000313" key="4">
    <source>
        <dbReference type="Proteomes" id="UP001145050"/>
    </source>
</evidence>
<keyword evidence="4" id="KW-1185">Reference proteome</keyword>
<proteinExistence type="predicted"/>
<gene>
    <name evidence="3" type="ORF">NC797_11430</name>
</gene>
<accession>A0A9X3WV34</accession>
<evidence type="ECO:0000313" key="3">
    <source>
        <dbReference type="EMBL" id="MDC3425118.1"/>
    </source>
</evidence>
<dbReference type="AlphaFoldDB" id="A0A9X3WV34"/>
<dbReference type="PANTHER" id="PTHR11712:SF336">
    <property type="entry name" value="3-OXOACYL-[ACYL-CARRIER-PROTEIN] SYNTHASE, MITOCHONDRIAL"/>
    <property type="match status" value="1"/>
</dbReference>
<dbReference type="SUPFAM" id="SSF53901">
    <property type="entry name" value="Thiolase-like"/>
    <property type="match status" value="1"/>
</dbReference>
<protein>
    <recommendedName>
        <fullName evidence="2">Beta-ketoacyl synthase-like N-terminal domain-containing protein</fullName>
    </recommendedName>
</protein>
<dbReference type="RefSeq" id="WP_272436923.1">
    <property type="nucleotide sequence ID" value="NZ_JAMQKB010000011.1"/>
</dbReference>
<sequence length="324" mass="36020">MDKIAVTGVGAVTPTGDQVNLIIEKIRNGQFLDQIEIEQFNLKDYINKKGLRTIGRSAKIAIASTAIALEGHENSQEWNMERVGVFVGTSLSYLDEVYDFLDDAANSGAKYVSPMRFPNTVLNNISGWVSIVFNIQGVNNTLQTGITSPFDAIDMAKTYLENDIIDHALVIGVDGVGKGSSYNKKMLGDGQFPEHAATIILERENEAISNYGYIDFISSWQEFEHNSNISNKRLNTIFEKYALSDVNHIIFGSSNENDAFIRSYFEDRASINQYKLHSYTDDTMFLPGMLKVLLALEQKSNSMIVETNQIGNKSILILSSEGVV</sequence>
<dbReference type="Pfam" id="PF00109">
    <property type="entry name" value="ketoacyl-synt"/>
    <property type="match status" value="1"/>
</dbReference>
<evidence type="ECO:0000259" key="2">
    <source>
        <dbReference type="Pfam" id="PF00109"/>
    </source>
</evidence>
<dbReference type="PANTHER" id="PTHR11712">
    <property type="entry name" value="POLYKETIDE SYNTHASE-RELATED"/>
    <property type="match status" value="1"/>
</dbReference>
<dbReference type="Proteomes" id="UP001145050">
    <property type="component" value="Unassembled WGS sequence"/>
</dbReference>
<feature type="domain" description="Beta-ketoacyl synthase-like N-terminal" evidence="2">
    <location>
        <begin position="46"/>
        <end position="175"/>
    </location>
</feature>
<reference evidence="3" key="1">
    <citation type="submission" date="2022-06" db="EMBL/GenBank/DDBJ databases">
        <title>Aquibacillus sp. a new bacterium isolated from soil saline samples.</title>
        <authorList>
            <person name="Galisteo C."/>
            <person name="De La Haba R."/>
            <person name="Sanchez-Porro C."/>
            <person name="Ventosa A."/>
        </authorList>
    </citation>
    <scope>NUCLEOTIDE SEQUENCE</scope>
    <source>
        <strain evidence="3">3ASR75-11</strain>
    </source>
</reference>
<dbReference type="GO" id="GO:0005829">
    <property type="term" value="C:cytosol"/>
    <property type="evidence" value="ECO:0007669"/>
    <property type="project" value="TreeGrafter"/>
</dbReference>
<comment type="caution">
    <text evidence="3">The sequence shown here is derived from an EMBL/GenBank/DDBJ whole genome shotgun (WGS) entry which is preliminary data.</text>
</comment>
<dbReference type="GO" id="GO:0004315">
    <property type="term" value="F:3-oxoacyl-[acyl-carrier-protein] synthase activity"/>
    <property type="evidence" value="ECO:0007669"/>
    <property type="project" value="TreeGrafter"/>
</dbReference>
<dbReference type="GO" id="GO:0006633">
    <property type="term" value="P:fatty acid biosynthetic process"/>
    <property type="evidence" value="ECO:0007669"/>
    <property type="project" value="TreeGrafter"/>
</dbReference>
<dbReference type="EMBL" id="JAMQKB010000011">
    <property type="protein sequence ID" value="MDC3425118.1"/>
    <property type="molecule type" value="Genomic_DNA"/>
</dbReference>
<dbReference type="InterPro" id="IPR016039">
    <property type="entry name" value="Thiolase-like"/>
</dbReference>
<keyword evidence="1" id="KW-0808">Transferase</keyword>
<evidence type="ECO:0000256" key="1">
    <source>
        <dbReference type="ARBA" id="ARBA00022679"/>
    </source>
</evidence>
<organism evidence="3 4">
    <name type="scientific">Terrihalobacillus insolitus</name>
    <dbReference type="NCBI Taxonomy" id="2950438"/>
    <lineage>
        <taxon>Bacteria</taxon>
        <taxon>Bacillati</taxon>
        <taxon>Bacillota</taxon>
        <taxon>Bacilli</taxon>
        <taxon>Bacillales</taxon>
        <taxon>Bacillaceae</taxon>
        <taxon>Terrihalobacillus</taxon>
    </lineage>
</organism>
<dbReference type="InterPro" id="IPR000794">
    <property type="entry name" value="Beta-ketoacyl_synthase"/>
</dbReference>
<dbReference type="InterPro" id="IPR014030">
    <property type="entry name" value="Ketoacyl_synth_N"/>
</dbReference>
<name>A0A9X3WV34_9BACI</name>